<keyword evidence="1" id="KW-0472">Membrane</keyword>
<feature type="transmembrane region" description="Helical" evidence="1">
    <location>
        <begin position="106"/>
        <end position="126"/>
    </location>
</feature>
<dbReference type="RefSeq" id="WP_129076927.1">
    <property type="nucleotide sequence ID" value="NZ_QOUX01000001.1"/>
</dbReference>
<dbReference type="OrthoDB" id="2624090at2"/>
<gene>
    <name evidence="2" type="ORF">DS745_04110</name>
</gene>
<evidence type="ECO:0000256" key="1">
    <source>
        <dbReference type="SAM" id="Phobius"/>
    </source>
</evidence>
<dbReference type="Proteomes" id="UP000290649">
    <property type="component" value="Unassembled WGS sequence"/>
</dbReference>
<name>A0A4Q0VZP5_9BACI</name>
<sequence>MKWSFRFIFILTVLLVIASFFRWSESETISTTTPGVHLTYIKDRWVGQAWVEYCPPTALCIKNYEVPLVIESDRHNSYEALIQEHGKHGLSGFLVQAWRTRDLATFIWITITSISFAGTIFTFVSFKRRKK</sequence>
<dbReference type="EMBL" id="QOUX01000001">
    <property type="protein sequence ID" value="RXJ04576.1"/>
    <property type="molecule type" value="Genomic_DNA"/>
</dbReference>
<organism evidence="2 3">
    <name type="scientific">Anaerobacillus alkaliphilus</name>
    <dbReference type="NCBI Taxonomy" id="1548597"/>
    <lineage>
        <taxon>Bacteria</taxon>
        <taxon>Bacillati</taxon>
        <taxon>Bacillota</taxon>
        <taxon>Bacilli</taxon>
        <taxon>Bacillales</taxon>
        <taxon>Bacillaceae</taxon>
        <taxon>Anaerobacillus</taxon>
    </lineage>
</organism>
<accession>A0A4Q0VZP5</accession>
<protein>
    <submittedName>
        <fullName evidence="2">Uncharacterized protein</fullName>
    </submittedName>
</protein>
<evidence type="ECO:0000313" key="2">
    <source>
        <dbReference type="EMBL" id="RXJ04576.1"/>
    </source>
</evidence>
<keyword evidence="1" id="KW-1133">Transmembrane helix</keyword>
<comment type="caution">
    <text evidence="2">The sequence shown here is derived from an EMBL/GenBank/DDBJ whole genome shotgun (WGS) entry which is preliminary data.</text>
</comment>
<evidence type="ECO:0000313" key="3">
    <source>
        <dbReference type="Proteomes" id="UP000290649"/>
    </source>
</evidence>
<proteinExistence type="predicted"/>
<dbReference type="AlphaFoldDB" id="A0A4Q0VZP5"/>
<keyword evidence="1" id="KW-0812">Transmembrane</keyword>
<keyword evidence="3" id="KW-1185">Reference proteome</keyword>
<reference evidence="2 3" key="1">
    <citation type="journal article" date="2019" name="Int. J. Syst. Evol. Microbiol.">
        <title>Anaerobacillus alkaliphilus sp. nov., a novel alkaliphilic and moderately halophilic bacterium.</title>
        <authorList>
            <person name="Borsodi A.K."/>
            <person name="Aszalos J.M."/>
            <person name="Bihari P."/>
            <person name="Nagy I."/>
            <person name="Schumann P."/>
            <person name="Sproer C."/>
            <person name="Kovacs A.L."/>
            <person name="Boka K."/>
            <person name="Dobosy P."/>
            <person name="Ovari M."/>
            <person name="Szili-Kovacs T."/>
            <person name="Toth E."/>
        </authorList>
    </citation>
    <scope>NUCLEOTIDE SEQUENCE [LARGE SCALE GENOMIC DNA]</scope>
    <source>
        <strain evidence="2 3">B16-10</strain>
    </source>
</reference>